<dbReference type="InterPro" id="IPR016161">
    <property type="entry name" value="Ald_DH/histidinol_DH"/>
</dbReference>
<dbReference type="GO" id="GO:0009450">
    <property type="term" value="P:gamma-aminobutyric acid catabolic process"/>
    <property type="evidence" value="ECO:0007669"/>
    <property type="project" value="TreeGrafter"/>
</dbReference>
<dbReference type="Proteomes" id="UP000184330">
    <property type="component" value="Unassembled WGS sequence"/>
</dbReference>
<evidence type="ECO:0000313" key="3">
    <source>
        <dbReference type="EMBL" id="CZR53685.1"/>
    </source>
</evidence>
<keyword evidence="4" id="KW-1185">Reference proteome</keyword>
<evidence type="ECO:0000256" key="1">
    <source>
        <dbReference type="ARBA" id="ARBA00023002"/>
    </source>
</evidence>
<sequence length="166" mass="18155">MTVMEHTKFSLSDPSLFASQGLIAGSWKSPQSGKSFPVIDPSTGGVLGQCADFEYQDFVDAVECAHDGYQTFSSSTTAKERGAMLRRWNDLILANLEDCKESLRDFAEFKADCSTVATILSLENGKTLAEAKGEINYSASFVSWFAEEAARSYGDTIPRRITIPLS</sequence>
<organism evidence="3 4">
    <name type="scientific">Phialocephala subalpina</name>
    <dbReference type="NCBI Taxonomy" id="576137"/>
    <lineage>
        <taxon>Eukaryota</taxon>
        <taxon>Fungi</taxon>
        <taxon>Dikarya</taxon>
        <taxon>Ascomycota</taxon>
        <taxon>Pezizomycotina</taxon>
        <taxon>Leotiomycetes</taxon>
        <taxon>Helotiales</taxon>
        <taxon>Mollisiaceae</taxon>
        <taxon>Phialocephala</taxon>
        <taxon>Phialocephala fortinii species complex</taxon>
    </lineage>
</organism>
<gene>
    <name evidence="3" type="ORF">PAC_03565</name>
</gene>
<dbReference type="PANTHER" id="PTHR43353">
    <property type="entry name" value="SUCCINATE-SEMIALDEHYDE DEHYDROGENASE, MITOCHONDRIAL"/>
    <property type="match status" value="1"/>
</dbReference>
<dbReference type="GO" id="GO:0005737">
    <property type="term" value="C:cytoplasm"/>
    <property type="evidence" value="ECO:0007669"/>
    <property type="project" value="TreeGrafter"/>
</dbReference>
<dbReference type="STRING" id="576137.A0A1L7WLP4"/>
<dbReference type="InterPro" id="IPR016162">
    <property type="entry name" value="Ald_DH_N"/>
</dbReference>
<dbReference type="Gene3D" id="3.40.605.10">
    <property type="entry name" value="Aldehyde Dehydrogenase, Chain A, domain 1"/>
    <property type="match status" value="1"/>
</dbReference>
<name>A0A1L7WLP4_9HELO</name>
<evidence type="ECO:0000313" key="4">
    <source>
        <dbReference type="Proteomes" id="UP000184330"/>
    </source>
</evidence>
<proteinExistence type="predicted"/>
<dbReference type="EMBL" id="FJOG01000004">
    <property type="protein sequence ID" value="CZR53685.1"/>
    <property type="molecule type" value="Genomic_DNA"/>
</dbReference>
<dbReference type="SUPFAM" id="SSF53720">
    <property type="entry name" value="ALDH-like"/>
    <property type="match status" value="1"/>
</dbReference>
<dbReference type="PANTHER" id="PTHR43353:SF5">
    <property type="entry name" value="SUCCINATE-SEMIALDEHYDE DEHYDROGENASE, MITOCHONDRIAL"/>
    <property type="match status" value="1"/>
</dbReference>
<dbReference type="Pfam" id="PF00171">
    <property type="entry name" value="Aldedh"/>
    <property type="match status" value="2"/>
</dbReference>
<accession>A0A1L7WLP4</accession>
<feature type="domain" description="Aldehyde dehydrogenase" evidence="2">
    <location>
        <begin position="109"/>
        <end position="159"/>
    </location>
</feature>
<reference evidence="3 4" key="1">
    <citation type="submission" date="2016-03" db="EMBL/GenBank/DDBJ databases">
        <authorList>
            <person name="Ploux O."/>
        </authorList>
    </citation>
    <scope>NUCLEOTIDE SEQUENCE [LARGE SCALE GENOMIC DNA]</scope>
    <source>
        <strain evidence="3 4">UAMH 11012</strain>
    </source>
</reference>
<keyword evidence="1" id="KW-0560">Oxidoreductase</keyword>
<dbReference type="OrthoDB" id="310895at2759"/>
<dbReference type="InterPro" id="IPR050740">
    <property type="entry name" value="Aldehyde_DH_Superfamily"/>
</dbReference>
<feature type="domain" description="Aldehyde dehydrogenase" evidence="2">
    <location>
        <begin position="27"/>
        <end position="100"/>
    </location>
</feature>
<evidence type="ECO:0000259" key="2">
    <source>
        <dbReference type="Pfam" id="PF00171"/>
    </source>
</evidence>
<dbReference type="GO" id="GO:0004777">
    <property type="term" value="F:succinate-semialdehyde dehydrogenase (NAD+) activity"/>
    <property type="evidence" value="ECO:0007669"/>
    <property type="project" value="TreeGrafter"/>
</dbReference>
<dbReference type="AlphaFoldDB" id="A0A1L7WLP4"/>
<dbReference type="InterPro" id="IPR015590">
    <property type="entry name" value="Aldehyde_DH_dom"/>
</dbReference>
<protein>
    <recommendedName>
        <fullName evidence="2">Aldehyde dehydrogenase domain-containing protein</fullName>
    </recommendedName>
</protein>